<keyword evidence="1" id="KW-0472">Membrane</keyword>
<dbReference type="InterPro" id="IPR000157">
    <property type="entry name" value="TIR_dom"/>
</dbReference>
<organism evidence="3 4">
    <name type="scientific">Celerinatantimonas yamalensis</name>
    <dbReference type="NCBI Taxonomy" id="559956"/>
    <lineage>
        <taxon>Bacteria</taxon>
        <taxon>Pseudomonadati</taxon>
        <taxon>Pseudomonadota</taxon>
        <taxon>Gammaproteobacteria</taxon>
        <taxon>Celerinatantimonadaceae</taxon>
        <taxon>Celerinatantimonas</taxon>
    </lineage>
</organism>
<dbReference type="Pfam" id="PF13676">
    <property type="entry name" value="TIR_2"/>
    <property type="match status" value="1"/>
</dbReference>
<proteinExistence type="predicted"/>
<comment type="caution">
    <text evidence="3">The sequence shown here is derived from an EMBL/GenBank/DDBJ whole genome shotgun (WGS) entry which is preliminary data.</text>
</comment>
<dbReference type="SUPFAM" id="SSF52200">
    <property type="entry name" value="Toll/Interleukin receptor TIR domain"/>
    <property type="match status" value="1"/>
</dbReference>
<dbReference type="PROSITE" id="PS50104">
    <property type="entry name" value="TIR"/>
    <property type="match status" value="1"/>
</dbReference>
<sequence>MKVFISHTNEDAHIAIKIRNYLVHSDIDVFDDKADISMGSNLASSINEAIDASDAVLFIISRNTDKSRWVHQEMSLAISNKLNGKSVKLIPIVVEKNSEIPFFLKDYLYLDMSRGQDFETGMSRLIEGLRSDKKTSIQQDLEAKVTSIEIEKELLKIKSLEHEEFRKFKSRQMFFIAMIATLVSSVVVSIGLLGWVAKIEYSNFEWIIAFLVGTMASMLGSLLYMRKERPHKDELVRKIDELHNSLKEMEARHDK</sequence>
<reference evidence="3 4" key="1">
    <citation type="journal article" date="2013" name="Int. J. Syst. Evol. Microbiol.">
        <title>Celerinatantimonas yamalensis sp. nov., a cold-adapted diazotrophic bacterium from a cold permafrost brine.</title>
        <authorList>
            <person name="Shcherbakova V."/>
            <person name="Chuvilskaya N."/>
            <person name="Rivkina E."/>
            <person name="Demidov N."/>
            <person name="Uchaeva V."/>
            <person name="Suetin S."/>
            <person name="Suzina N."/>
            <person name="Gilichinsky D."/>
        </authorList>
    </citation>
    <scope>NUCLEOTIDE SEQUENCE [LARGE SCALE GENOMIC DNA]</scope>
    <source>
        <strain evidence="3 4">C7</strain>
    </source>
</reference>
<keyword evidence="1" id="KW-1133">Transmembrane helix</keyword>
<dbReference type="RefSeq" id="WP_408623840.1">
    <property type="nucleotide sequence ID" value="NZ_JBEQCT010000004.1"/>
</dbReference>
<protein>
    <submittedName>
        <fullName evidence="3">Toll/interleukin-1 receptor domain-containing protein</fullName>
    </submittedName>
</protein>
<evidence type="ECO:0000313" key="3">
    <source>
        <dbReference type="EMBL" id="MFM2485602.1"/>
    </source>
</evidence>
<feature type="transmembrane region" description="Helical" evidence="1">
    <location>
        <begin position="203"/>
        <end position="225"/>
    </location>
</feature>
<keyword evidence="3" id="KW-0675">Receptor</keyword>
<keyword evidence="4" id="KW-1185">Reference proteome</keyword>
<feature type="domain" description="TIR" evidence="2">
    <location>
        <begin position="1"/>
        <end position="133"/>
    </location>
</feature>
<dbReference type="InterPro" id="IPR035897">
    <property type="entry name" value="Toll_tir_struct_dom_sf"/>
</dbReference>
<dbReference type="Gene3D" id="3.40.50.10140">
    <property type="entry name" value="Toll/interleukin-1 receptor homology (TIR) domain"/>
    <property type="match status" value="1"/>
</dbReference>
<keyword evidence="1" id="KW-0812">Transmembrane</keyword>
<gene>
    <name evidence="3" type="ORF">ABUE30_11110</name>
</gene>
<dbReference type="Proteomes" id="UP001629953">
    <property type="component" value="Unassembled WGS sequence"/>
</dbReference>
<evidence type="ECO:0000313" key="4">
    <source>
        <dbReference type="Proteomes" id="UP001629953"/>
    </source>
</evidence>
<dbReference type="SMART" id="SM00255">
    <property type="entry name" value="TIR"/>
    <property type="match status" value="1"/>
</dbReference>
<evidence type="ECO:0000259" key="2">
    <source>
        <dbReference type="PROSITE" id="PS50104"/>
    </source>
</evidence>
<dbReference type="EMBL" id="JBEQCT010000004">
    <property type="protein sequence ID" value="MFM2485602.1"/>
    <property type="molecule type" value="Genomic_DNA"/>
</dbReference>
<feature type="transmembrane region" description="Helical" evidence="1">
    <location>
        <begin position="174"/>
        <end position="197"/>
    </location>
</feature>
<evidence type="ECO:0000256" key="1">
    <source>
        <dbReference type="SAM" id="Phobius"/>
    </source>
</evidence>
<name>A0ABW9G7W5_9GAMM</name>
<accession>A0ABW9G7W5</accession>